<dbReference type="OrthoDB" id="10360731at2759"/>
<dbReference type="GO" id="GO:0070578">
    <property type="term" value="C:RISC-loading complex"/>
    <property type="evidence" value="ECO:0007669"/>
    <property type="project" value="TreeGrafter"/>
</dbReference>
<sequence>MENPKKARYFINQQLFDVPPYYDWFSGQLQSPYVNLLEHDAYVDTSFDGKRKMEGEFIPLAESGIKRKRGNLAKKTPFMYFCEVFPTSAKQLTIQPICDEGNITYVSSVMVMGEMFHGKGRSKQTSKHSMAESVLARFLPDDFKFLNRVSDEATAASNVTTSANEFSSQQTLLEVEQSGNEQETLTSKDKKCLLPTSGLGNKPPCQLLVELCQRNGNGNLPVFELTKLDDGKVSCKLTIGENSVEAISDGRKRAKNLAAEKALLELLKVEPVWLEKCESERNRAAVLGLTAPNALMKLCGQKRIPVKFSLEKSSDHPGQMKVICQVGDESFEAVGTKRKVRTLASMKALKEIFHVDYEDSEYSSPLVMPKDLQTKTPCQLLNEVLVSQGQTPVEYTGFDVDPSGQGFRAFAKFDDEEYIGCGLSKKKAKQESASSDLIRLGALLAFGSVLLAYIVCRQKKKTKDENIDRKAKEKDWSAGEEFEKDVPPISKGMRKDGASSGAFQSTSPNAAKGERNSSPLFASSLKTAREEDLTGAAKLASYDADTRKRMINLLDSLCEKVNKNADDQPFSISLEQGIAMVELLKDDDKNVAIKSLVVIQAAACTEENRVTTSSDITILCNCGILDQLTLMLNQLPCPGPIGPTLLYCIGNLAANNDLHSKLVVHLRKLISLLKLKKETQLKLATLAALVNFTRIINNSEIGVYKELIPELLKCANCEDDLGQQSYAFAIMHNLSKVPKLASALAKSETEKERSVEHACVKNGMPVFGKVTNDAAPTGAIQSASVNRAETNVPQGTTAILGSLSLTTADDEELATLDQLVGNSADSKKAELDVLNSLCNMVKRNADGHPFDITMDQGRMLAEFLKDADSNLVIRSLIIIQAAACTEKNRTVLSNCGVFDELAVMIDHLPSSGPVAYALLHCIGDMAANNDLHVRMVAYLPKLISLMKLQEKEAQLTLATLAALVNFTRIINDSEIKMYKELIPELLKCANSAEDFGQQSYAFAIIHNLSRVPELASALSENS</sequence>
<dbReference type="InterPro" id="IPR051247">
    <property type="entry name" value="RLC_Component"/>
</dbReference>
<dbReference type="CDD" id="cd00048">
    <property type="entry name" value="DSRM_SF"/>
    <property type="match status" value="2"/>
</dbReference>
<evidence type="ECO:0000256" key="2">
    <source>
        <dbReference type="PROSITE-ProRule" id="PRU00266"/>
    </source>
</evidence>
<evidence type="ECO:0000259" key="4">
    <source>
        <dbReference type="PROSITE" id="PS50137"/>
    </source>
</evidence>
<dbReference type="GO" id="GO:0030422">
    <property type="term" value="P:siRNA processing"/>
    <property type="evidence" value="ECO:0007669"/>
    <property type="project" value="TreeGrafter"/>
</dbReference>
<keyword evidence="6" id="KW-1185">Reference proteome</keyword>
<dbReference type="GO" id="GO:0005634">
    <property type="term" value="C:nucleus"/>
    <property type="evidence" value="ECO:0007669"/>
    <property type="project" value="TreeGrafter"/>
</dbReference>
<feature type="domain" description="DRBM" evidence="4">
    <location>
        <begin position="203"/>
        <end position="268"/>
    </location>
</feature>
<dbReference type="SUPFAM" id="SSF48371">
    <property type="entry name" value="ARM repeat"/>
    <property type="match status" value="1"/>
</dbReference>
<proteinExistence type="predicted"/>
<dbReference type="InterPro" id="IPR016024">
    <property type="entry name" value="ARM-type_fold"/>
</dbReference>
<dbReference type="GO" id="GO:0005737">
    <property type="term" value="C:cytoplasm"/>
    <property type="evidence" value="ECO:0007669"/>
    <property type="project" value="TreeGrafter"/>
</dbReference>
<evidence type="ECO:0000256" key="3">
    <source>
        <dbReference type="SAM" id="MobiDB-lite"/>
    </source>
</evidence>
<dbReference type="GO" id="GO:0070920">
    <property type="term" value="P:regulation of regulatory ncRNA processing"/>
    <property type="evidence" value="ECO:0007669"/>
    <property type="project" value="TreeGrafter"/>
</dbReference>
<keyword evidence="1 2" id="KW-0694">RNA-binding</keyword>
<evidence type="ECO:0000313" key="6">
    <source>
        <dbReference type="Proteomes" id="UP000030665"/>
    </source>
</evidence>
<organism evidence="5 6">
    <name type="scientific">Trichuris trichiura</name>
    <name type="common">Whipworm</name>
    <name type="synonym">Trichocephalus trichiurus</name>
    <dbReference type="NCBI Taxonomy" id="36087"/>
    <lineage>
        <taxon>Eukaryota</taxon>
        <taxon>Metazoa</taxon>
        <taxon>Ecdysozoa</taxon>
        <taxon>Nematoda</taxon>
        <taxon>Enoplea</taxon>
        <taxon>Dorylaimia</taxon>
        <taxon>Trichinellida</taxon>
        <taxon>Trichuridae</taxon>
        <taxon>Trichuris</taxon>
    </lineage>
</organism>
<dbReference type="InterPro" id="IPR014720">
    <property type="entry name" value="dsRBD_dom"/>
</dbReference>
<dbReference type="GO" id="GO:0003725">
    <property type="term" value="F:double-stranded RNA binding"/>
    <property type="evidence" value="ECO:0007669"/>
    <property type="project" value="TreeGrafter"/>
</dbReference>
<dbReference type="InterPro" id="IPR011989">
    <property type="entry name" value="ARM-like"/>
</dbReference>
<evidence type="ECO:0000313" key="5">
    <source>
        <dbReference type="EMBL" id="CDW52741.1"/>
    </source>
</evidence>
<dbReference type="EMBL" id="HG805830">
    <property type="protein sequence ID" value="CDW52741.1"/>
    <property type="molecule type" value="Genomic_DNA"/>
</dbReference>
<dbReference type="PANTHER" id="PTHR46205">
    <property type="entry name" value="LOQUACIOUS, ISOFORM B"/>
    <property type="match status" value="1"/>
</dbReference>
<reference evidence="5" key="2">
    <citation type="submission" date="2014-03" db="EMBL/GenBank/DDBJ databases">
        <title>The whipworm genome and dual-species transcriptomics of an intimate host-pathogen interaction.</title>
        <authorList>
            <person name="Foth B.J."/>
            <person name="Tsai I.J."/>
            <person name="Reid A.J."/>
            <person name="Bancroft A.J."/>
            <person name="Nichol S."/>
            <person name="Tracey A."/>
            <person name="Holroyd N."/>
            <person name="Cotton J.A."/>
            <person name="Stanley E.J."/>
            <person name="Zarowiecki M."/>
            <person name="Liu J.Z."/>
            <person name="Huckvale T."/>
            <person name="Cooper P.J."/>
            <person name="Grencis R.K."/>
            <person name="Berriman M."/>
        </authorList>
    </citation>
    <scope>NUCLEOTIDE SEQUENCE [LARGE SCALE GENOMIC DNA]</scope>
</reference>
<feature type="compositionally biased region" description="Basic and acidic residues" evidence="3">
    <location>
        <begin position="464"/>
        <end position="477"/>
    </location>
</feature>
<protein>
    <submittedName>
        <fullName evidence="5">Dsrm domain containing protein</fullName>
    </submittedName>
</protein>
<dbReference type="GO" id="GO:0016442">
    <property type="term" value="C:RISC complex"/>
    <property type="evidence" value="ECO:0007669"/>
    <property type="project" value="TreeGrafter"/>
</dbReference>
<feature type="region of interest" description="Disordered" evidence="3">
    <location>
        <begin position="464"/>
        <end position="518"/>
    </location>
</feature>
<reference evidence="5" key="1">
    <citation type="submission" date="2014-01" db="EMBL/GenBank/DDBJ databases">
        <authorList>
            <person name="Aslett M."/>
        </authorList>
    </citation>
    <scope>NUCLEOTIDE SEQUENCE</scope>
</reference>
<gene>
    <name evidence="5" type="ORF">TTRE_0000100301</name>
</gene>
<dbReference type="Gene3D" id="1.25.10.10">
    <property type="entry name" value="Leucine-rich Repeat Variant"/>
    <property type="match status" value="2"/>
</dbReference>
<dbReference type="Proteomes" id="UP000030665">
    <property type="component" value="Unassembled WGS sequence"/>
</dbReference>
<dbReference type="SMART" id="SM00358">
    <property type="entry name" value="DSRM"/>
    <property type="match status" value="3"/>
</dbReference>
<dbReference type="Pfam" id="PF00035">
    <property type="entry name" value="dsrm"/>
    <property type="match status" value="2"/>
</dbReference>
<dbReference type="Gene3D" id="3.30.160.20">
    <property type="match status" value="3"/>
</dbReference>
<name>A0A077YY80_TRITR</name>
<dbReference type="GO" id="GO:0035197">
    <property type="term" value="F:siRNA binding"/>
    <property type="evidence" value="ECO:0007669"/>
    <property type="project" value="TreeGrafter"/>
</dbReference>
<accession>A0A077YY80</accession>
<dbReference type="PANTHER" id="PTHR46205:SF3">
    <property type="entry name" value="LOQUACIOUS, ISOFORM B"/>
    <property type="match status" value="1"/>
</dbReference>
<dbReference type="PROSITE" id="PS50137">
    <property type="entry name" value="DS_RBD"/>
    <property type="match status" value="1"/>
</dbReference>
<dbReference type="SUPFAM" id="SSF54768">
    <property type="entry name" value="dsRNA-binding domain-like"/>
    <property type="match status" value="2"/>
</dbReference>
<dbReference type="AlphaFoldDB" id="A0A077YY80"/>
<evidence type="ECO:0000256" key="1">
    <source>
        <dbReference type="ARBA" id="ARBA00022884"/>
    </source>
</evidence>